<comment type="caution">
    <text evidence="12">The sequence shown here is derived from an EMBL/GenBank/DDBJ whole genome shotgun (WGS) entry which is preliminary data.</text>
</comment>
<organism evidence="12 13">
    <name type="scientific">Polyplax serrata</name>
    <name type="common">Common mouse louse</name>
    <dbReference type="NCBI Taxonomy" id="468196"/>
    <lineage>
        <taxon>Eukaryota</taxon>
        <taxon>Metazoa</taxon>
        <taxon>Ecdysozoa</taxon>
        <taxon>Arthropoda</taxon>
        <taxon>Hexapoda</taxon>
        <taxon>Insecta</taxon>
        <taxon>Pterygota</taxon>
        <taxon>Neoptera</taxon>
        <taxon>Paraneoptera</taxon>
        <taxon>Psocodea</taxon>
        <taxon>Troctomorpha</taxon>
        <taxon>Phthiraptera</taxon>
        <taxon>Anoplura</taxon>
        <taxon>Polyplacidae</taxon>
        <taxon>Polyplax</taxon>
    </lineage>
</organism>
<comment type="similarity">
    <text evidence="8">Belongs to the two pore domain potassium channel (TC 1.A.1.8) family.</text>
</comment>
<keyword evidence="4 10" id="KW-1133">Transmembrane helix</keyword>
<gene>
    <name evidence="12" type="ORF">RUM44_012276</name>
</gene>
<reference evidence="12 13" key="1">
    <citation type="submission" date="2023-09" db="EMBL/GenBank/DDBJ databases">
        <title>Genomes of two closely related lineages of the louse Polyplax serrata with different host specificities.</title>
        <authorList>
            <person name="Martinu J."/>
            <person name="Tarabai H."/>
            <person name="Stefka J."/>
            <person name="Hypsa V."/>
        </authorList>
    </citation>
    <scope>NUCLEOTIDE SEQUENCE [LARGE SCALE GENOMIC DNA]</scope>
    <source>
        <strain evidence="12">98ZLc_SE</strain>
    </source>
</reference>
<evidence type="ECO:0000256" key="7">
    <source>
        <dbReference type="ARBA" id="ARBA00023303"/>
    </source>
</evidence>
<sequence>MDRRPSRRSYGRSNSRYEKSCKEKFKDFLRQFIAFMFTNVGIIGLVVAYTIAGAFMFIAIEGNEGESLIEDVVRLRNNTVDELWDVTCCRINVFSEASWRNHVSTQLIEYQRTFVDAVRNGYDPKHTDSWSFSGAFLYSLTVITTIGYGNVAPRTEWGKLATIVYAIAGMPLFLLYLSNIGDILAKSFKWSYTKVCLCKGCPGTESFRRKRVRQDIQMTILDSDGRDFPYSKTWQAPHLEEDECPVPRSRNQTEDEDGDDESTTSDGDGRSFNTEEDTSSMMDEEYDPQTVTVPITLCLAIMVGYVCGGALLFARWENWGFLDGSYFCFISLSTIGFGDIVPGDSIIQSEVIQISFILTAVYLMLGMALIAMCFNLMQEEVIHKTRSCIKCCKNVFYCCFGKTKN</sequence>
<evidence type="ECO:0000256" key="4">
    <source>
        <dbReference type="ARBA" id="ARBA00022989"/>
    </source>
</evidence>
<evidence type="ECO:0000256" key="10">
    <source>
        <dbReference type="SAM" id="Phobius"/>
    </source>
</evidence>
<dbReference type="PRINTS" id="PR01333">
    <property type="entry name" value="2POREKCHANEL"/>
</dbReference>
<dbReference type="SUPFAM" id="SSF81324">
    <property type="entry name" value="Voltage-gated potassium channels"/>
    <property type="match status" value="2"/>
</dbReference>
<evidence type="ECO:0000256" key="3">
    <source>
        <dbReference type="ARBA" id="ARBA00022692"/>
    </source>
</evidence>
<dbReference type="InterPro" id="IPR013099">
    <property type="entry name" value="K_chnl_dom"/>
</dbReference>
<dbReference type="Proteomes" id="UP001359485">
    <property type="component" value="Unassembled WGS sequence"/>
</dbReference>
<evidence type="ECO:0000256" key="5">
    <source>
        <dbReference type="ARBA" id="ARBA00023065"/>
    </source>
</evidence>
<feature type="transmembrane region" description="Helical" evidence="10">
    <location>
        <begin position="326"/>
        <end position="342"/>
    </location>
</feature>
<comment type="subcellular location">
    <subcellularLocation>
        <location evidence="1">Membrane</location>
        <topology evidence="1">Multi-pass membrane protein</topology>
    </subcellularLocation>
</comment>
<feature type="region of interest" description="Disordered" evidence="9">
    <location>
        <begin position="241"/>
        <end position="285"/>
    </location>
</feature>
<feature type="transmembrane region" description="Helical" evidence="10">
    <location>
        <begin position="354"/>
        <end position="377"/>
    </location>
</feature>
<dbReference type="PANTHER" id="PTHR11003:SF352">
    <property type="entry name" value="BCDNA.GH04802-RELATED"/>
    <property type="match status" value="1"/>
</dbReference>
<keyword evidence="3 8" id="KW-0812">Transmembrane</keyword>
<evidence type="ECO:0000256" key="6">
    <source>
        <dbReference type="ARBA" id="ARBA00023136"/>
    </source>
</evidence>
<name>A0ABR1BF96_POLSC</name>
<evidence type="ECO:0000256" key="8">
    <source>
        <dbReference type="RuleBase" id="RU003857"/>
    </source>
</evidence>
<feature type="transmembrane region" description="Helical" evidence="10">
    <location>
        <begin position="32"/>
        <end position="60"/>
    </location>
</feature>
<dbReference type="InterPro" id="IPR003280">
    <property type="entry name" value="2pore_dom_K_chnl"/>
</dbReference>
<feature type="compositionally biased region" description="Acidic residues" evidence="9">
    <location>
        <begin position="274"/>
        <end position="285"/>
    </location>
</feature>
<evidence type="ECO:0000313" key="13">
    <source>
        <dbReference type="Proteomes" id="UP001359485"/>
    </source>
</evidence>
<evidence type="ECO:0000256" key="9">
    <source>
        <dbReference type="SAM" id="MobiDB-lite"/>
    </source>
</evidence>
<keyword evidence="2 8" id="KW-0813">Transport</keyword>
<feature type="transmembrane region" description="Helical" evidence="10">
    <location>
        <begin position="130"/>
        <end position="148"/>
    </location>
</feature>
<keyword evidence="5 8" id="KW-0406">Ion transport</keyword>
<evidence type="ECO:0000256" key="1">
    <source>
        <dbReference type="ARBA" id="ARBA00004141"/>
    </source>
</evidence>
<evidence type="ECO:0000313" key="12">
    <source>
        <dbReference type="EMBL" id="KAK6640580.1"/>
    </source>
</evidence>
<dbReference type="PANTHER" id="PTHR11003">
    <property type="entry name" value="POTASSIUM CHANNEL, SUBFAMILY K"/>
    <property type="match status" value="1"/>
</dbReference>
<evidence type="ECO:0000259" key="11">
    <source>
        <dbReference type="Pfam" id="PF07885"/>
    </source>
</evidence>
<feature type="domain" description="Potassium channel" evidence="11">
    <location>
        <begin position="128"/>
        <end position="185"/>
    </location>
</feature>
<dbReference type="Pfam" id="PF07885">
    <property type="entry name" value="Ion_trans_2"/>
    <property type="match status" value="2"/>
</dbReference>
<evidence type="ECO:0000256" key="2">
    <source>
        <dbReference type="ARBA" id="ARBA00022448"/>
    </source>
</evidence>
<feature type="transmembrane region" description="Helical" evidence="10">
    <location>
        <begin position="160"/>
        <end position="178"/>
    </location>
</feature>
<keyword evidence="6 10" id="KW-0472">Membrane</keyword>
<feature type="compositionally biased region" description="Acidic residues" evidence="9">
    <location>
        <begin position="254"/>
        <end position="263"/>
    </location>
</feature>
<keyword evidence="7 8" id="KW-0407">Ion channel</keyword>
<accession>A0ABR1BF96</accession>
<dbReference type="Gene3D" id="1.10.287.70">
    <property type="match status" value="1"/>
</dbReference>
<proteinExistence type="inferred from homology"/>
<keyword evidence="13" id="KW-1185">Reference proteome</keyword>
<feature type="domain" description="Potassium channel" evidence="11">
    <location>
        <begin position="301"/>
        <end position="380"/>
    </location>
</feature>
<protein>
    <recommendedName>
        <fullName evidence="11">Potassium channel domain-containing protein</fullName>
    </recommendedName>
</protein>
<feature type="transmembrane region" description="Helical" evidence="10">
    <location>
        <begin position="291"/>
        <end position="314"/>
    </location>
</feature>
<dbReference type="EMBL" id="JAWJWF010000001">
    <property type="protein sequence ID" value="KAK6640580.1"/>
    <property type="molecule type" value="Genomic_DNA"/>
</dbReference>